<evidence type="ECO:0000313" key="2">
    <source>
        <dbReference type="EMBL" id="MBW83953.1"/>
    </source>
</evidence>
<sequence>MLKPRRSSKLSALLLRLLLSFDFQESNFLSFSDTQLSQQSALSFPDKTGLFSTMFLIISYC</sequence>
<accession>A0A2P2IRV6</accession>
<dbReference type="AlphaFoldDB" id="A0A2P2IRV6"/>
<name>A0A2P2IRV6_RHIMU</name>
<keyword evidence="1" id="KW-0732">Signal</keyword>
<feature type="signal peptide" evidence="1">
    <location>
        <begin position="1"/>
        <end position="20"/>
    </location>
</feature>
<proteinExistence type="predicted"/>
<feature type="chain" id="PRO_5015123624" evidence="1">
    <location>
        <begin position="21"/>
        <end position="61"/>
    </location>
</feature>
<organism evidence="2">
    <name type="scientific">Rhizophora mucronata</name>
    <name type="common">Asiatic mangrove</name>
    <dbReference type="NCBI Taxonomy" id="61149"/>
    <lineage>
        <taxon>Eukaryota</taxon>
        <taxon>Viridiplantae</taxon>
        <taxon>Streptophyta</taxon>
        <taxon>Embryophyta</taxon>
        <taxon>Tracheophyta</taxon>
        <taxon>Spermatophyta</taxon>
        <taxon>Magnoliopsida</taxon>
        <taxon>eudicotyledons</taxon>
        <taxon>Gunneridae</taxon>
        <taxon>Pentapetalae</taxon>
        <taxon>rosids</taxon>
        <taxon>fabids</taxon>
        <taxon>Malpighiales</taxon>
        <taxon>Rhizophoraceae</taxon>
        <taxon>Rhizophora</taxon>
    </lineage>
</organism>
<reference evidence="2" key="1">
    <citation type="submission" date="2018-02" db="EMBL/GenBank/DDBJ databases">
        <title>Rhizophora mucronata_Transcriptome.</title>
        <authorList>
            <person name="Meera S.P."/>
            <person name="Sreeshan A."/>
            <person name="Augustine A."/>
        </authorList>
    </citation>
    <scope>NUCLEOTIDE SEQUENCE</scope>
    <source>
        <tissue evidence="2">Leaf</tissue>
    </source>
</reference>
<dbReference type="EMBL" id="GGEC01003470">
    <property type="protein sequence ID" value="MBW83953.1"/>
    <property type="molecule type" value="Transcribed_RNA"/>
</dbReference>
<protein>
    <submittedName>
        <fullName evidence="2">Uncharacterized protein LOC105136496</fullName>
    </submittedName>
</protein>
<evidence type="ECO:0000256" key="1">
    <source>
        <dbReference type="SAM" id="SignalP"/>
    </source>
</evidence>